<dbReference type="EMBL" id="PDLN01000017">
    <property type="protein sequence ID" value="RDW62486.1"/>
    <property type="molecule type" value="Genomic_DNA"/>
</dbReference>
<evidence type="ECO:0000313" key="3">
    <source>
        <dbReference type="Proteomes" id="UP000256328"/>
    </source>
</evidence>
<evidence type="ECO:0000256" key="1">
    <source>
        <dbReference type="SAM" id="Phobius"/>
    </source>
</evidence>
<keyword evidence="3" id="KW-1185">Reference proteome</keyword>
<feature type="transmembrane region" description="Helical" evidence="1">
    <location>
        <begin position="564"/>
        <end position="591"/>
    </location>
</feature>
<dbReference type="AlphaFoldDB" id="A0A3D8QKY0"/>
<gene>
    <name evidence="2" type="ORF">BP5796_10788</name>
</gene>
<evidence type="ECO:0000313" key="2">
    <source>
        <dbReference type="EMBL" id="RDW62486.1"/>
    </source>
</evidence>
<dbReference type="OrthoDB" id="3540210at2759"/>
<accession>A0A3D8QKY0</accession>
<dbReference type="Proteomes" id="UP000256328">
    <property type="component" value="Unassembled WGS sequence"/>
</dbReference>
<name>A0A3D8QKY0_9HELO</name>
<feature type="transmembrane region" description="Helical" evidence="1">
    <location>
        <begin position="107"/>
        <end position="130"/>
    </location>
</feature>
<comment type="caution">
    <text evidence="2">The sequence shown here is derived from an EMBL/GenBank/DDBJ whole genome shotgun (WGS) entry which is preliminary data.</text>
</comment>
<keyword evidence="1" id="KW-1133">Transmembrane helix</keyword>
<proteinExistence type="predicted"/>
<protein>
    <submittedName>
        <fullName evidence="2">Uncharacterized protein</fullName>
    </submittedName>
</protein>
<organism evidence="2 3">
    <name type="scientific">Coleophoma crateriformis</name>
    <dbReference type="NCBI Taxonomy" id="565419"/>
    <lineage>
        <taxon>Eukaryota</taxon>
        <taxon>Fungi</taxon>
        <taxon>Dikarya</taxon>
        <taxon>Ascomycota</taxon>
        <taxon>Pezizomycotina</taxon>
        <taxon>Leotiomycetes</taxon>
        <taxon>Helotiales</taxon>
        <taxon>Dermateaceae</taxon>
        <taxon>Coleophoma</taxon>
    </lineage>
</organism>
<feature type="transmembrane region" description="Helical" evidence="1">
    <location>
        <begin position="31"/>
        <end position="56"/>
    </location>
</feature>
<keyword evidence="1" id="KW-0472">Membrane</keyword>
<keyword evidence="1" id="KW-0812">Transmembrane</keyword>
<sequence>MDSNIYLGVWTNYSNGTVLGATLTTTREKGFLLASFTGFVIAFVGSRFWNIICLILHRCYSTSESRDTIHHQRQVILRNSSSPDSGLVSLISLLWAWRKSGTKTKPYSRICPAILWAIGCIAMFTAATAFSSQISSSAGIEVLLNGNKCGIMTLPQDNLSITTEPETILAKRINDAANYAKQCYSTNSSGLLGCDKFVVQTLPTVIWDNNTACPFKDGICKSNNSNLLLDTGFIDSHDHLGINAPENERFAWRYSMHCGPLVTQGFSEQFVFQNTTWVAYKYGGHTNSTSNYTITMDYTIEIEGVDAQYAQVSRFSNQPNYGLLAIDYQTSNGYPYPSASSFMPIPQLLRPDGDGTIVFLSGDGVLFSEPMNGDWYHATEAFMEYKLAESTQAQTEGTMMYRLTEAASPLGCVEQWQWCNSAYARSPAESGCGPLASFTDSLYRAAPYFNLTGDEVLNVARSNSSLPASQRFVWQALLQSYSNTNIGSILTTLGAKSLASQSLMNSGSQLPLPDNQWQLDVTNWWNIILALLQLTYVDTGQGVTSSELLEFQKIRSTSYTSFNLFALLLIYIGGGLIVVTSFSLEPILACLQRRRKHKEYSYLEWSTNSTLQLHRLTQEELQIGTWSGCTDKIPITKADEILGSLDISDIKHPVLTRTASATTEKIAPTLHAAKESNKYQYKNQTGHNEILAGSNASSETRPVKNVDRQSLLASDTRQINEAETQLTRQNQSSQETGNDNVAVGANTRLHISDEAPWSQVSVDVSDEDHYPRC</sequence>
<reference evidence="2 3" key="1">
    <citation type="journal article" date="2018" name="IMA Fungus">
        <title>IMA Genome-F 9: Draft genome sequence of Annulohypoxylon stygium, Aspergillus mulundensis, Berkeleyomyces basicola (syn. Thielaviopsis basicola), Ceratocystis smalleyi, two Cercospora beticola strains, Coleophoma cylindrospora, Fusarium fracticaudum, Phialophora cf. hyalina, and Morchella septimelata.</title>
        <authorList>
            <person name="Wingfield B.D."/>
            <person name="Bills G.F."/>
            <person name="Dong Y."/>
            <person name="Huang W."/>
            <person name="Nel W.J."/>
            <person name="Swalarsk-Parry B.S."/>
            <person name="Vaghefi N."/>
            <person name="Wilken P.M."/>
            <person name="An Z."/>
            <person name="de Beer Z.W."/>
            <person name="De Vos L."/>
            <person name="Chen L."/>
            <person name="Duong T.A."/>
            <person name="Gao Y."/>
            <person name="Hammerbacher A."/>
            <person name="Kikkert J.R."/>
            <person name="Li Y."/>
            <person name="Li H."/>
            <person name="Li K."/>
            <person name="Li Q."/>
            <person name="Liu X."/>
            <person name="Ma X."/>
            <person name="Naidoo K."/>
            <person name="Pethybridge S.J."/>
            <person name="Sun J."/>
            <person name="Steenkamp E.T."/>
            <person name="van der Nest M.A."/>
            <person name="van Wyk S."/>
            <person name="Wingfield M.J."/>
            <person name="Xiong C."/>
            <person name="Yue Q."/>
            <person name="Zhang X."/>
        </authorList>
    </citation>
    <scope>NUCLEOTIDE SEQUENCE [LARGE SCALE GENOMIC DNA]</scope>
    <source>
        <strain evidence="2 3">BP5796</strain>
    </source>
</reference>